<evidence type="ECO:0000313" key="2">
    <source>
        <dbReference type="Proteomes" id="UP000217790"/>
    </source>
</evidence>
<dbReference type="Proteomes" id="UP000217790">
    <property type="component" value="Unassembled WGS sequence"/>
</dbReference>
<gene>
    <name evidence="1" type="ORF">ARMGADRAFT_1161633</name>
</gene>
<sequence>MASIIAGAAHTAHSTAASLLSSAQIHPGKTLPPLNESWFDVSQFEGNVEYLFFFLIVVVGSECVDLVRRGKGEVNVPLKVILSLPAEFSSVAQTFFLETNSGRLNLTMHGQFSTYSRKTYLSVETLRRLEPPSNMEDNGSLEQVWINVLEHLNSAPSVGMQDVPRESLLEHDI</sequence>
<name>A0A2H3EF74_ARMGA</name>
<reference evidence="2" key="1">
    <citation type="journal article" date="2017" name="Nat. Ecol. Evol.">
        <title>Genome expansion and lineage-specific genetic innovations in the forest pathogenic fungi Armillaria.</title>
        <authorList>
            <person name="Sipos G."/>
            <person name="Prasanna A.N."/>
            <person name="Walter M.C."/>
            <person name="O'Connor E."/>
            <person name="Balint B."/>
            <person name="Krizsan K."/>
            <person name="Kiss B."/>
            <person name="Hess J."/>
            <person name="Varga T."/>
            <person name="Slot J."/>
            <person name="Riley R."/>
            <person name="Boka B."/>
            <person name="Rigling D."/>
            <person name="Barry K."/>
            <person name="Lee J."/>
            <person name="Mihaltcheva S."/>
            <person name="LaButti K."/>
            <person name="Lipzen A."/>
            <person name="Waldron R."/>
            <person name="Moloney N.M."/>
            <person name="Sperisen C."/>
            <person name="Kredics L."/>
            <person name="Vagvoelgyi C."/>
            <person name="Patrignani A."/>
            <person name="Fitzpatrick D."/>
            <person name="Nagy I."/>
            <person name="Doyle S."/>
            <person name="Anderson J.B."/>
            <person name="Grigoriev I.V."/>
            <person name="Gueldener U."/>
            <person name="Muensterkoetter M."/>
            <person name="Nagy L.G."/>
        </authorList>
    </citation>
    <scope>NUCLEOTIDE SEQUENCE [LARGE SCALE GENOMIC DNA]</scope>
    <source>
        <strain evidence="2">Ar21-2</strain>
    </source>
</reference>
<organism evidence="1 2">
    <name type="scientific">Armillaria gallica</name>
    <name type="common">Bulbous honey fungus</name>
    <name type="synonym">Armillaria bulbosa</name>
    <dbReference type="NCBI Taxonomy" id="47427"/>
    <lineage>
        <taxon>Eukaryota</taxon>
        <taxon>Fungi</taxon>
        <taxon>Dikarya</taxon>
        <taxon>Basidiomycota</taxon>
        <taxon>Agaricomycotina</taxon>
        <taxon>Agaricomycetes</taxon>
        <taxon>Agaricomycetidae</taxon>
        <taxon>Agaricales</taxon>
        <taxon>Marasmiineae</taxon>
        <taxon>Physalacriaceae</taxon>
        <taxon>Armillaria</taxon>
    </lineage>
</organism>
<dbReference type="InParanoid" id="A0A2H3EF74"/>
<accession>A0A2H3EF74</accession>
<keyword evidence="2" id="KW-1185">Reference proteome</keyword>
<dbReference type="EMBL" id="KZ293648">
    <property type="protein sequence ID" value="PBK98076.1"/>
    <property type="molecule type" value="Genomic_DNA"/>
</dbReference>
<protein>
    <submittedName>
        <fullName evidence="1">Uncharacterized protein</fullName>
    </submittedName>
</protein>
<proteinExistence type="predicted"/>
<evidence type="ECO:0000313" key="1">
    <source>
        <dbReference type="EMBL" id="PBK98076.1"/>
    </source>
</evidence>
<dbReference type="OrthoDB" id="3090307at2759"/>
<dbReference type="AlphaFoldDB" id="A0A2H3EF74"/>